<sequence length="37" mass="3570">MSFSGGGVGQGSAGLAADNGKIIGSLNVDLYGERSAI</sequence>
<name>R1I9L0_9GAMM</name>
<accession>R1I9L0</accession>
<proteinExistence type="predicted"/>
<reference evidence="1 2" key="1">
    <citation type="journal article" date="2014" name="PLoS ONE">
        <title>Grimontia indica AK16(T), sp. nov., Isolated from a Seawater Sample Reports the Presence of Pathogenic Genes Similar to Vibrio Genus.</title>
        <authorList>
            <person name="Singh A."/>
            <person name="Vaidya B."/>
            <person name="Khatri I."/>
            <person name="Srinivas T.N."/>
            <person name="Subramanian S."/>
            <person name="Korpole S."/>
            <person name="Pinnaka A.K."/>
        </authorList>
    </citation>
    <scope>NUCLEOTIDE SEQUENCE [LARGE SCALE GENOMIC DNA]</scope>
    <source>
        <strain evidence="1 2">AK16</strain>
    </source>
</reference>
<dbReference type="EMBL" id="ANFM02000054">
    <property type="protein sequence ID" value="EOD77401.1"/>
    <property type="molecule type" value="Genomic_DNA"/>
</dbReference>
<protein>
    <submittedName>
        <fullName evidence="1">Uncharacterized protein</fullName>
    </submittedName>
</protein>
<gene>
    <name evidence="1" type="ORF">D515_03926</name>
</gene>
<dbReference type="AlphaFoldDB" id="R1I9L0"/>
<evidence type="ECO:0000313" key="1">
    <source>
        <dbReference type="EMBL" id="EOD77401.1"/>
    </source>
</evidence>
<dbReference type="Proteomes" id="UP000011223">
    <property type="component" value="Unassembled WGS sequence"/>
</dbReference>
<organism evidence="1 2">
    <name type="scientific">Grimontia indica</name>
    <dbReference type="NCBI Taxonomy" id="1056512"/>
    <lineage>
        <taxon>Bacteria</taxon>
        <taxon>Pseudomonadati</taxon>
        <taxon>Pseudomonadota</taxon>
        <taxon>Gammaproteobacteria</taxon>
        <taxon>Vibrionales</taxon>
        <taxon>Vibrionaceae</taxon>
        <taxon>Grimontia</taxon>
    </lineage>
</organism>
<evidence type="ECO:0000313" key="2">
    <source>
        <dbReference type="Proteomes" id="UP000011223"/>
    </source>
</evidence>
<comment type="caution">
    <text evidence="1">The sequence shown here is derived from an EMBL/GenBank/DDBJ whole genome shotgun (WGS) entry which is preliminary data.</text>
</comment>
<keyword evidence="2" id="KW-1185">Reference proteome</keyword>